<name>A0A5B8KVK8_9HYPH</name>
<dbReference type="EMBL" id="CP042301">
    <property type="protein sequence ID" value="QDY99683.1"/>
    <property type="molecule type" value="Genomic_DNA"/>
</dbReference>
<dbReference type="KEGG" id="niy:FQ775_04450"/>
<organism evidence="4 5">
    <name type="scientific">Nitratireductor mangrovi</name>
    <dbReference type="NCBI Taxonomy" id="2599600"/>
    <lineage>
        <taxon>Bacteria</taxon>
        <taxon>Pseudomonadati</taxon>
        <taxon>Pseudomonadota</taxon>
        <taxon>Alphaproteobacteria</taxon>
        <taxon>Hyphomicrobiales</taxon>
        <taxon>Phyllobacteriaceae</taxon>
        <taxon>Nitratireductor</taxon>
    </lineage>
</organism>
<dbReference type="GO" id="GO:0006508">
    <property type="term" value="P:proteolysis"/>
    <property type="evidence" value="ECO:0007669"/>
    <property type="project" value="InterPro"/>
</dbReference>
<dbReference type="InterPro" id="IPR007280">
    <property type="entry name" value="Peptidase_C_arc/bac"/>
</dbReference>
<dbReference type="Pfam" id="PF04151">
    <property type="entry name" value="PPC"/>
    <property type="match status" value="1"/>
</dbReference>
<dbReference type="Pfam" id="PF00656">
    <property type="entry name" value="Peptidase_C14"/>
    <property type="match status" value="1"/>
</dbReference>
<dbReference type="OrthoDB" id="9816009at2"/>
<dbReference type="InterPro" id="IPR001309">
    <property type="entry name" value="Pept_C14_p20"/>
</dbReference>
<dbReference type="InterPro" id="IPR052039">
    <property type="entry name" value="Caspase-related_regulators"/>
</dbReference>
<accession>A0A5B8KVK8</accession>
<dbReference type="Proteomes" id="UP000321389">
    <property type="component" value="Chromosome"/>
</dbReference>
<dbReference type="RefSeq" id="WP_146298337.1">
    <property type="nucleotide sequence ID" value="NZ_CP042301.2"/>
</dbReference>
<feature type="signal peptide" evidence="2">
    <location>
        <begin position="1"/>
        <end position="23"/>
    </location>
</feature>
<dbReference type="SUPFAM" id="SSF89260">
    <property type="entry name" value="Collagen-binding domain"/>
    <property type="match status" value="1"/>
</dbReference>
<feature type="domain" description="Caspase family p20" evidence="3">
    <location>
        <begin position="24"/>
        <end position="153"/>
    </location>
</feature>
<gene>
    <name evidence="4" type="ORF">FQ775_04450</name>
</gene>
<dbReference type="AlphaFoldDB" id="A0A5B8KVK8"/>
<dbReference type="Gene3D" id="2.60.120.380">
    <property type="match status" value="5"/>
</dbReference>
<sequence>MRILSACLAAILAIAGMATTAWADKRVALVIGNGAYEGTGQLVNTINDAEAIAEALKGLDFEVMLATNVDRRGVITAIDEFSRTLDGADVAFLFYAGHGMQIGGQNFLLPVDVDVSSERALRYSAIDIGEVVADMEASARVALIVLDACRDNPYVDIIARSVREDRAARPLQGLTVMELSGRGAIVAYAAAAGEVASDGTGDHSPYTTALLEEIAEPGVEVGLMFRRAAGRVLDATGGQQRPELLVRLVDEVYLKPAPAIEVAIAADEAAAAIKDAAAATRAGTDEPAVQAPETDAEEETQVAAAETGDDSSVVRSARTERFFGSKVIHKPAWAEAVKAPVDPAFRRAERRPLSERDGNDSYGSAQNVPLGGQVESRITPRGDKDWYRIEVPIAGLLRLTTGKAPDNIDLYARVWTADVAVVQDWQGAAREGGALDAAFSLPGPGGYWVEVADGNNNNESSETFALSFDFVPSNDPLEPNDTIGTARPIPLPAAFNPSIFPRGDRDWYRIWIGEPGLLKLFAEKVPDDLDIYMRLWNLDGDVVRDWQGPAREGGDTVFEAELALPGVYVIEMADGNNNAASSDTFAFTAEFVPVRDETEPNETFGEAAHLPPSGKHRLAIFPRRDRDWLSLDVDHPGELAMLATGSPEELDIYMRVWNANKDVIQDWIAPLRKGGDNQGIADLPRPGRYFIEIADGNSDASSAELFEYELTFTPQPDQYEPNDSPAEAAPLTPGGEILFNILPRRDNDWFRIDAPSQGELFVTIDEGPENLDLHYRVWNANRDVIRDWVAPYRKGGLTEGFADLPEAGTYYLQVSDGNNDERSIEHATLKTVFTATGDRAEPNDSFGTATPAMLGKPFLATMLPLRDVDWYAAEAPRAGEFSVLIDEVDEELDMYVRLWDGEGQASGWVGPPRKGGVTDARFPVKGPGLYRFEIRDGNNDARSPKPFRVAIDFE</sequence>
<feature type="region of interest" description="Disordered" evidence="1">
    <location>
        <begin position="350"/>
        <end position="377"/>
    </location>
</feature>
<keyword evidence="5" id="KW-1185">Reference proteome</keyword>
<protein>
    <recommendedName>
        <fullName evidence="3">Caspase family p20 domain-containing protein</fullName>
    </recommendedName>
</protein>
<feature type="region of interest" description="Disordered" evidence="1">
    <location>
        <begin position="282"/>
        <end position="312"/>
    </location>
</feature>
<dbReference type="PANTHER" id="PTHR22576:SF37">
    <property type="entry name" value="MUCOSA-ASSOCIATED LYMPHOID TISSUE LYMPHOMA TRANSLOCATION PROTEIN 1"/>
    <property type="match status" value="1"/>
</dbReference>
<evidence type="ECO:0000313" key="4">
    <source>
        <dbReference type="EMBL" id="QDY99683.1"/>
    </source>
</evidence>
<evidence type="ECO:0000313" key="5">
    <source>
        <dbReference type="Proteomes" id="UP000321389"/>
    </source>
</evidence>
<feature type="chain" id="PRO_5022922677" description="Caspase family p20 domain-containing protein" evidence="2">
    <location>
        <begin position="24"/>
        <end position="954"/>
    </location>
</feature>
<feature type="compositionally biased region" description="Basic and acidic residues" evidence="1">
    <location>
        <begin position="350"/>
        <end position="359"/>
    </location>
</feature>
<dbReference type="Gene3D" id="3.40.50.1460">
    <property type="match status" value="1"/>
</dbReference>
<evidence type="ECO:0000256" key="1">
    <source>
        <dbReference type="SAM" id="MobiDB-lite"/>
    </source>
</evidence>
<reference evidence="4" key="1">
    <citation type="submission" date="2020-04" db="EMBL/GenBank/DDBJ databases">
        <title>Nitratireductor sp. nov. isolated from mangrove soil.</title>
        <authorList>
            <person name="Ye Y."/>
        </authorList>
    </citation>
    <scope>NUCLEOTIDE SEQUENCE</scope>
    <source>
        <strain evidence="4">SY7</strain>
    </source>
</reference>
<dbReference type="InterPro" id="IPR011600">
    <property type="entry name" value="Pept_C14_caspase"/>
</dbReference>
<dbReference type="PROSITE" id="PS50208">
    <property type="entry name" value="CASPASE_P20"/>
    <property type="match status" value="1"/>
</dbReference>
<dbReference type="InterPro" id="IPR029030">
    <property type="entry name" value="Caspase-like_dom_sf"/>
</dbReference>
<evidence type="ECO:0000256" key="2">
    <source>
        <dbReference type="SAM" id="SignalP"/>
    </source>
</evidence>
<keyword evidence="2" id="KW-0732">Signal</keyword>
<dbReference type="PANTHER" id="PTHR22576">
    <property type="entry name" value="MUCOSA ASSOCIATED LYMPHOID TISSUE LYMPHOMA TRANSLOCATION PROTEIN 1/PARACASPASE"/>
    <property type="match status" value="1"/>
</dbReference>
<dbReference type="SUPFAM" id="SSF52129">
    <property type="entry name" value="Caspase-like"/>
    <property type="match status" value="1"/>
</dbReference>
<dbReference type="GO" id="GO:0004197">
    <property type="term" value="F:cysteine-type endopeptidase activity"/>
    <property type="evidence" value="ECO:0007669"/>
    <property type="project" value="InterPro"/>
</dbReference>
<proteinExistence type="predicted"/>
<evidence type="ECO:0000259" key="3">
    <source>
        <dbReference type="PROSITE" id="PS50208"/>
    </source>
</evidence>